<feature type="domain" description="Glycosyl hydrolase family 92 N-terminal" evidence="6">
    <location>
        <begin position="28"/>
        <end position="262"/>
    </location>
</feature>
<keyword evidence="8" id="KW-1185">Reference proteome</keyword>
<dbReference type="FunFam" id="3.30.2080.10:FF:000001">
    <property type="entry name" value="Alpha-1,2-mannosidase subfamily"/>
    <property type="match status" value="1"/>
</dbReference>
<dbReference type="GO" id="GO:0005975">
    <property type="term" value="P:carbohydrate metabolic process"/>
    <property type="evidence" value="ECO:0007669"/>
    <property type="project" value="InterPro"/>
</dbReference>
<dbReference type="Gene3D" id="1.20.1050.60">
    <property type="entry name" value="alpha-1,2-mannosidase"/>
    <property type="match status" value="1"/>
</dbReference>
<dbReference type="GO" id="GO:0030246">
    <property type="term" value="F:carbohydrate binding"/>
    <property type="evidence" value="ECO:0007669"/>
    <property type="project" value="InterPro"/>
</dbReference>
<evidence type="ECO:0000259" key="5">
    <source>
        <dbReference type="Pfam" id="PF07971"/>
    </source>
</evidence>
<evidence type="ECO:0000313" key="7">
    <source>
        <dbReference type="EMBL" id="SHE89142.1"/>
    </source>
</evidence>
<evidence type="ECO:0000259" key="6">
    <source>
        <dbReference type="Pfam" id="PF17678"/>
    </source>
</evidence>
<name>A0A1M4X7P4_9BACT</name>
<evidence type="ECO:0000256" key="2">
    <source>
        <dbReference type="ARBA" id="ARBA00011245"/>
    </source>
</evidence>
<accession>A0A1M4X7P4</accession>
<keyword evidence="3" id="KW-0106">Calcium</keyword>
<dbReference type="InterPro" id="IPR012939">
    <property type="entry name" value="Glyco_hydro_92"/>
</dbReference>
<evidence type="ECO:0000256" key="1">
    <source>
        <dbReference type="ARBA" id="ARBA00001913"/>
    </source>
</evidence>
<reference evidence="8" key="1">
    <citation type="submission" date="2016-11" db="EMBL/GenBank/DDBJ databases">
        <authorList>
            <person name="Varghese N."/>
            <person name="Submissions S."/>
        </authorList>
    </citation>
    <scope>NUCLEOTIDE SEQUENCE [LARGE SCALE GENOMIC DNA]</scope>
    <source>
        <strain evidence="8">DSM 27370</strain>
    </source>
</reference>
<dbReference type="InterPro" id="IPR014718">
    <property type="entry name" value="GH-type_carb-bd"/>
</dbReference>
<dbReference type="AlphaFoldDB" id="A0A1M4X7P4"/>
<dbReference type="Gene3D" id="2.70.98.10">
    <property type="match status" value="1"/>
</dbReference>
<dbReference type="Gene3D" id="1.20.1610.10">
    <property type="entry name" value="alpha-1,2-mannosidases domains"/>
    <property type="match status" value="1"/>
</dbReference>
<dbReference type="GO" id="GO:0005829">
    <property type="term" value="C:cytosol"/>
    <property type="evidence" value="ECO:0007669"/>
    <property type="project" value="TreeGrafter"/>
</dbReference>
<proteinExistence type="predicted"/>
<dbReference type="PANTHER" id="PTHR12143">
    <property type="entry name" value="PEPTIDE N-GLYCANASE PNGASE -RELATED"/>
    <property type="match status" value="1"/>
</dbReference>
<evidence type="ECO:0000313" key="8">
    <source>
        <dbReference type="Proteomes" id="UP000184480"/>
    </source>
</evidence>
<dbReference type="RefSeq" id="WP_062175901.1">
    <property type="nucleotide sequence ID" value="NZ_BBXL01000002.1"/>
</dbReference>
<evidence type="ECO:0000256" key="4">
    <source>
        <dbReference type="SAM" id="SignalP"/>
    </source>
</evidence>
<dbReference type="Pfam" id="PF07971">
    <property type="entry name" value="Glyco_hydro_92"/>
    <property type="match status" value="1"/>
</dbReference>
<evidence type="ECO:0000256" key="3">
    <source>
        <dbReference type="ARBA" id="ARBA00022837"/>
    </source>
</evidence>
<dbReference type="STRING" id="1346286.SAMN05444362_102419"/>
<dbReference type="NCBIfam" id="TIGR01180">
    <property type="entry name" value="aman2_put"/>
    <property type="match status" value="1"/>
</dbReference>
<dbReference type="Proteomes" id="UP000184480">
    <property type="component" value="Unassembled WGS sequence"/>
</dbReference>
<dbReference type="InterPro" id="IPR050883">
    <property type="entry name" value="PNGase"/>
</dbReference>
<gene>
    <name evidence="7" type="ORF">SAMN05444362_102419</name>
</gene>
<organism evidence="7 8">
    <name type="scientific">Dysgonomonas macrotermitis</name>
    <dbReference type="NCBI Taxonomy" id="1346286"/>
    <lineage>
        <taxon>Bacteria</taxon>
        <taxon>Pseudomonadati</taxon>
        <taxon>Bacteroidota</taxon>
        <taxon>Bacteroidia</taxon>
        <taxon>Bacteroidales</taxon>
        <taxon>Dysgonomonadaceae</taxon>
        <taxon>Dysgonomonas</taxon>
    </lineage>
</organism>
<keyword evidence="4" id="KW-0732">Signal</keyword>
<dbReference type="SUPFAM" id="SSF48208">
    <property type="entry name" value="Six-hairpin glycosidases"/>
    <property type="match status" value="1"/>
</dbReference>
<dbReference type="InterPro" id="IPR041371">
    <property type="entry name" value="GH92_N"/>
</dbReference>
<dbReference type="InterPro" id="IPR005887">
    <property type="entry name" value="GH92_a_mannosidase_put"/>
</dbReference>
<dbReference type="GO" id="GO:0000224">
    <property type="term" value="F:peptide-N4-(N-acetyl-beta-glucosaminyl)asparagine amidase activity"/>
    <property type="evidence" value="ECO:0007669"/>
    <property type="project" value="TreeGrafter"/>
</dbReference>
<dbReference type="Pfam" id="PF17678">
    <property type="entry name" value="Glyco_hydro_92N"/>
    <property type="match status" value="1"/>
</dbReference>
<dbReference type="PANTHER" id="PTHR12143:SF38">
    <property type="entry name" value="ALPHA-1,2-MANNOSIDASE FAMILY PROTEIN (AFU_ORTHOLOGUE AFUA_5G10520)"/>
    <property type="match status" value="1"/>
</dbReference>
<comment type="subunit">
    <text evidence="2">Monomer.</text>
</comment>
<dbReference type="OrthoDB" id="9762711at2"/>
<protein>
    <submittedName>
        <fullName evidence="7">Alpha-1,2-mannosidase, putative</fullName>
    </submittedName>
</protein>
<dbReference type="GO" id="GO:0006516">
    <property type="term" value="P:glycoprotein catabolic process"/>
    <property type="evidence" value="ECO:0007669"/>
    <property type="project" value="TreeGrafter"/>
</dbReference>
<comment type="cofactor">
    <cofactor evidence="1">
        <name>Ca(2+)</name>
        <dbReference type="ChEBI" id="CHEBI:29108"/>
    </cofactor>
</comment>
<dbReference type="InterPro" id="IPR008928">
    <property type="entry name" value="6-hairpin_glycosidase_sf"/>
</dbReference>
<feature type="signal peptide" evidence="4">
    <location>
        <begin position="1"/>
        <end position="20"/>
    </location>
</feature>
<dbReference type="EMBL" id="FQUC01000002">
    <property type="protein sequence ID" value="SHE89142.1"/>
    <property type="molecule type" value="Genomic_DNA"/>
</dbReference>
<feature type="chain" id="PRO_5009908252" evidence="4">
    <location>
        <begin position="21"/>
        <end position="752"/>
    </location>
</feature>
<dbReference type="Gene3D" id="3.30.2080.10">
    <property type="entry name" value="GH92 mannosidase domain"/>
    <property type="match status" value="1"/>
</dbReference>
<feature type="domain" description="Glycosyl hydrolase family 92" evidence="5">
    <location>
        <begin position="268"/>
        <end position="739"/>
    </location>
</feature>
<sequence length="752" mass="85068">MKKNILVLSVLLLSYINSFAQETALNRYVDPRIGSEGLGRVFIGPSCPFGMVKPSPDCTARPNSGWLPMPEQVDGFSQVHVSGTGGGPKYGNILVMPFGEGMDRIQHIDYRKDETIKLGYYSTQFKASGIQTEITTAPKASFYRFTYPADSLKSLAIDAGFFLGESSVPDAREAQQFVGSEIQIISDREVMGYTRIRGGWNNGRAYTVYFYAETDKPFVRTSTWKGNKITNDKYQYDSQQKTGALLQFESSDNVIQLKIGISFLSSLKARENAHAEISHWSFETVHQQLLDQWEGLFRKIEISPRTPDAYKRMFYTALYHTMLMPVDRSGENPLWTDNEPYYDDFYAIWDTYRTSSPLITLIDPERETDIVRSLINIYKRDGYMPDARSGNSNGRTQGGSNAEIVIADAFVKGLKGIDYELGLEAMLKDATVPPGGNGEAEGRGGLVPYLQLGYIPYGIPRAGNRTVEYSYCDYAIALVAKGLGKEDLYDHYLKQSGNWKNLWRDGYEHAGAKGFIMPRDEKGNWLDNIPFGKSKIQKPTFTYTPVTFEGPWYTPWWDMFFYEASSWEYSLSIPHDVPGLIEKCGGAEKFEERLDIFFDKEFFNVNNEPSFLSPCLYHWIGKPHRSSDRVHEIIRKNYNDGSIGLPGNDDSGAMSSWLAFHMTGLYPNAGQDYYLINTPLLEETSFKLEDGKMFKISTKGLSNKNKYIQTVTLNGNTYPYSAIRHKDITDGGELILIMGEKPSEWGKQLLSN</sequence>